<dbReference type="Proteomes" id="UP000289738">
    <property type="component" value="Chromosome B06"/>
</dbReference>
<dbReference type="EMBL" id="SDMP01000016">
    <property type="protein sequence ID" value="RYR05909.1"/>
    <property type="molecule type" value="Genomic_DNA"/>
</dbReference>
<protein>
    <submittedName>
        <fullName evidence="2">Uncharacterized protein</fullName>
    </submittedName>
</protein>
<reference evidence="2 3" key="1">
    <citation type="submission" date="2019-01" db="EMBL/GenBank/DDBJ databases">
        <title>Sequencing of cultivated peanut Arachis hypogaea provides insights into genome evolution and oil improvement.</title>
        <authorList>
            <person name="Chen X."/>
        </authorList>
    </citation>
    <scope>NUCLEOTIDE SEQUENCE [LARGE SCALE GENOMIC DNA]</scope>
    <source>
        <strain evidence="3">cv. Fuhuasheng</strain>
        <tissue evidence="2">Leaves</tissue>
    </source>
</reference>
<keyword evidence="1" id="KW-0472">Membrane</keyword>
<accession>A0A444YVE5</accession>
<dbReference type="STRING" id="3818.A0A444YVE5"/>
<keyword evidence="1" id="KW-0812">Transmembrane</keyword>
<organism evidence="2 3">
    <name type="scientific">Arachis hypogaea</name>
    <name type="common">Peanut</name>
    <dbReference type="NCBI Taxonomy" id="3818"/>
    <lineage>
        <taxon>Eukaryota</taxon>
        <taxon>Viridiplantae</taxon>
        <taxon>Streptophyta</taxon>
        <taxon>Embryophyta</taxon>
        <taxon>Tracheophyta</taxon>
        <taxon>Spermatophyta</taxon>
        <taxon>Magnoliopsida</taxon>
        <taxon>eudicotyledons</taxon>
        <taxon>Gunneridae</taxon>
        <taxon>Pentapetalae</taxon>
        <taxon>rosids</taxon>
        <taxon>fabids</taxon>
        <taxon>Fabales</taxon>
        <taxon>Fabaceae</taxon>
        <taxon>Papilionoideae</taxon>
        <taxon>50 kb inversion clade</taxon>
        <taxon>dalbergioids sensu lato</taxon>
        <taxon>Dalbergieae</taxon>
        <taxon>Pterocarpus clade</taxon>
        <taxon>Arachis</taxon>
    </lineage>
</organism>
<feature type="transmembrane region" description="Helical" evidence="1">
    <location>
        <begin position="20"/>
        <end position="40"/>
    </location>
</feature>
<evidence type="ECO:0000313" key="2">
    <source>
        <dbReference type="EMBL" id="RYR05909.1"/>
    </source>
</evidence>
<sequence length="102" mass="11780">MEYVIEKRLKFQCLRFDNLWLAILIRNILRLSLLCLLFLLPRADPSGLIHRRESLDSKVAIDHSLESKNVELVSLVSSVEVEEDDHAYHVEAQVVAIQVEEP</sequence>
<evidence type="ECO:0000256" key="1">
    <source>
        <dbReference type="SAM" id="Phobius"/>
    </source>
</evidence>
<gene>
    <name evidence="2" type="ORF">Ahy_B06g085732</name>
</gene>
<comment type="caution">
    <text evidence="2">The sequence shown here is derived from an EMBL/GenBank/DDBJ whole genome shotgun (WGS) entry which is preliminary data.</text>
</comment>
<name>A0A444YVE5_ARAHY</name>
<keyword evidence="3" id="KW-1185">Reference proteome</keyword>
<proteinExistence type="predicted"/>
<evidence type="ECO:0000313" key="3">
    <source>
        <dbReference type="Proteomes" id="UP000289738"/>
    </source>
</evidence>
<keyword evidence="1" id="KW-1133">Transmembrane helix</keyword>
<dbReference type="AlphaFoldDB" id="A0A444YVE5"/>